<feature type="transmembrane region" description="Helical" evidence="1">
    <location>
        <begin position="14"/>
        <end position="33"/>
    </location>
</feature>
<reference evidence="3" key="1">
    <citation type="journal article" date="2019" name="Int. J. Syst. Evol. Microbiol.">
        <title>The Global Catalogue of Microorganisms (GCM) 10K type strain sequencing project: providing services to taxonomists for standard genome sequencing and annotation.</title>
        <authorList>
            <consortium name="The Broad Institute Genomics Platform"/>
            <consortium name="The Broad Institute Genome Sequencing Center for Infectious Disease"/>
            <person name="Wu L."/>
            <person name="Ma J."/>
        </authorList>
    </citation>
    <scope>NUCLEOTIDE SEQUENCE [LARGE SCALE GENOMIC DNA]</scope>
    <source>
        <strain evidence="3">CGMCC 4.1415</strain>
    </source>
</reference>
<keyword evidence="3" id="KW-1185">Reference proteome</keyword>
<evidence type="ECO:0000313" key="3">
    <source>
        <dbReference type="Proteomes" id="UP001596016"/>
    </source>
</evidence>
<organism evidence="2 3">
    <name type="scientific">Aquamicrobium segne</name>
    <dbReference type="NCBI Taxonomy" id="469547"/>
    <lineage>
        <taxon>Bacteria</taxon>
        <taxon>Pseudomonadati</taxon>
        <taxon>Pseudomonadota</taxon>
        <taxon>Alphaproteobacteria</taxon>
        <taxon>Hyphomicrobiales</taxon>
        <taxon>Phyllobacteriaceae</taxon>
        <taxon>Aquamicrobium</taxon>
    </lineage>
</organism>
<evidence type="ECO:0000313" key="2">
    <source>
        <dbReference type="EMBL" id="MFC5387306.1"/>
    </source>
</evidence>
<dbReference type="Proteomes" id="UP001596016">
    <property type="component" value="Unassembled WGS sequence"/>
</dbReference>
<accession>A0ABW0H046</accession>
<keyword evidence="1" id="KW-1133">Transmembrane helix</keyword>
<gene>
    <name evidence="2" type="ORF">ACFPLB_15200</name>
</gene>
<protein>
    <submittedName>
        <fullName evidence="2">Uncharacterized protein</fullName>
    </submittedName>
</protein>
<sequence length="52" mass="5648">MAPTVRRDAFAKSILVKTVMPGIIVLVTIYVTVDKTGVPIGFSPVTLCCRLR</sequence>
<dbReference type="EMBL" id="JBHSLL010000056">
    <property type="protein sequence ID" value="MFC5387306.1"/>
    <property type="molecule type" value="Genomic_DNA"/>
</dbReference>
<keyword evidence="1" id="KW-0812">Transmembrane</keyword>
<evidence type="ECO:0000256" key="1">
    <source>
        <dbReference type="SAM" id="Phobius"/>
    </source>
</evidence>
<proteinExistence type="predicted"/>
<comment type="caution">
    <text evidence="2">The sequence shown here is derived from an EMBL/GenBank/DDBJ whole genome shotgun (WGS) entry which is preliminary data.</text>
</comment>
<dbReference type="RefSeq" id="WP_378231154.1">
    <property type="nucleotide sequence ID" value="NZ_JBHSLL010000056.1"/>
</dbReference>
<keyword evidence="1" id="KW-0472">Membrane</keyword>
<name>A0ABW0H046_9HYPH</name>